<proteinExistence type="predicted"/>
<evidence type="ECO:0000259" key="1">
    <source>
        <dbReference type="PROSITE" id="PS50097"/>
    </source>
</evidence>
<dbReference type="Gene3D" id="3.40.50.300">
    <property type="entry name" value="P-loop containing nucleotide triphosphate hydrolases"/>
    <property type="match status" value="1"/>
</dbReference>
<dbReference type="EMBL" id="VBQZ03000179">
    <property type="protein sequence ID" value="MXQ97010.1"/>
    <property type="molecule type" value="Genomic_DNA"/>
</dbReference>
<protein>
    <recommendedName>
        <fullName evidence="1">BTB domain-containing protein</fullName>
    </recommendedName>
</protein>
<sequence length="149" mass="16888">MNLASLLERARPIKPNEILPPEKGREVAKELGIPYYETSVVAQFGIKDVFDNAIRAALISRRHLQFWKSHLRNVQRPLLQAPFLPPKPPPPLIVVPDPPSSSEECPAHLLEDPLCADVILVLQERVRIFAHKIYLSTSSSKFYDLSSWT</sequence>
<evidence type="ECO:0000313" key="2">
    <source>
        <dbReference type="EMBL" id="MXQ97010.1"/>
    </source>
</evidence>
<dbReference type="SUPFAM" id="SSF52540">
    <property type="entry name" value="P-loop containing nucleoside triphosphate hydrolases"/>
    <property type="match status" value="1"/>
</dbReference>
<name>A0A6B0S3X4_9CETA</name>
<keyword evidence="3" id="KW-1185">Reference proteome</keyword>
<dbReference type="InterPro" id="IPR011333">
    <property type="entry name" value="SKP1/BTB/POZ_sf"/>
</dbReference>
<dbReference type="InterPro" id="IPR000210">
    <property type="entry name" value="BTB/POZ_dom"/>
</dbReference>
<dbReference type="AlphaFoldDB" id="A0A6B0S3X4"/>
<organism evidence="2 3">
    <name type="scientific">Bos mutus</name>
    <name type="common">wild yak</name>
    <dbReference type="NCBI Taxonomy" id="72004"/>
    <lineage>
        <taxon>Eukaryota</taxon>
        <taxon>Metazoa</taxon>
        <taxon>Chordata</taxon>
        <taxon>Craniata</taxon>
        <taxon>Vertebrata</taxon>
        <taxon>Euteleostomi</taxon>
        <taxon>Mammalia</taxon>
        <taxon>Eutheria</taxon>
        <taxon>Laurasiatheria</taxon>
        <taxon>Artiodactyla</taxon>
        <taxon>Ruminantia</taxon>
        <taxon>Pecora</taxon>
        <taxon>Bovidae</taxon>
        <taxon>Bovinae</taxon>
        <taxon>Bos</taxon>
    </lineage>
</organism>
<accession>A0A6B0S3X4</accession>
<dbReference type="PROSITE" id="PS50097">
    <property type="entry name" value="BTB"/>
    <property type="match status" value="1"/>
</dbReference>
<dbReference type="Proteomes" id="UP000322234">
    <property type="component" value="Unassembled WGS sequence"/>
</dbReference>
<evidence type="ECO:0000313" key="3">
    <source>
        <dbReference type="Proteomes" id="UP000322234"/>
    </source>
</evidence>
<reference evidence="2" key="1">
    <citation type="submission" date="2019-10" db="EMBL/GenBank/DDBJ databases">
        <title>The sequence and de novo assembly of the wild yak genome.</title>
        <authorList>
            <person name="Liu Y."/>
        </authorList>
    </citation>
    <scope>NUCLEOTIDE SEQUENCE [LARGE SCALE GENOMIC DNA]</scope>
    <source>
        <strain evidence="2">WY2019</strain>
    </source>
</reference>
<dbReference type="InterPro" id="IPR027417">
    <property type="entry name" value="P-loop_NTPase"/>
</dbReference>
<comment type="caution">
    <text evidence="2">The sequence shown here is derived from an EMBL/GenBank/DDBJ whole genome shotgun (WGS) entry which is preliminary data.</text>
</comment>
<gene>
    <name evidence="2" type="ORF">E5288_WYG002830</name>
</gene>
<feature type="domain" description="BTB" evidence="1">
    <location>
        <begin position="116"/>
        <end position="145"/>
    </location>
</feature>
<dbReference type="SUPFAM" id="SSF54695">
    <property type="entry name" value="POZ domain"/>
    <property type="match status" value="1"/>
</dbReference>